<sequence>MTSAPVAAGRPHAAPRVLLSPLLVLALLPGGCGVRVRSGSDTLAQPVQATGKRQGEIMIIGAGHGRTGSTSMKCALATLGFKAAQGEVFLKHNRSIWLDWARGGSFEPALDLLLSEGYNATTADQPTGYAYKELMARFPSAKVVLGVHPRGADGWVDEVSSRGRLIPWTGCFFGAWDLVSEFGDCCNFFDPGPKSLNRTARMEVCKKEYIRDNEEVRRSVPRERLLEFSPDMGWEPLCKFLGVPVPDMPFPRAKNEDKCNVIGR</sequence>
<evidence type="ECO:0000256" key="1">
    <source>
        <dbReference type="SAM" id="SignalP"/>
    </source>
</evidence>
<dbReference type="PANTHER" id="PTHR36978">
    <property type="entry name" value="P-LOOP CONTAINING NUCLEOTIDE TRIPHOSPHATE HYDROLASE"/>
    <property type="match status" value="1"/>
</dbReference>
<gene>
    <name evidence="2" type="ORF">AAND1436_LOCUS31857</name>
</gene>
<dbReference type="Pfam" id="PF17784">
    <property type="entry name" value="Sulfotransfer_4"/>
    <property type="match status" value="1"/>
</dbReference>
<proteinExistence type="predicted"/>
<evidence type="ECO:0008006" key="3">
    <source>
        <dbReference type="Google" id="ProtNLM"/>
    </source>
</evidence>
<organism evidence="2">
    <name type="scientific">Alexandrium andersonii</name>
    <dbReference type="NCBI Taxonomy" id="327968"/>
    <lineage>
        <taxon>Eukaryota</taxon>
        <taxon>Sar</taxon>
        <taxon>Alveolata</taxon>
        <taxon>Dinophyceae</taxon>
        <taxon>Gonyaulacales</taxon>
        <taxon>Pyrocystaceae</taxon>
        <taxon>Alexandrium</taxon>
    </lineage>
</organism>
<evidence type="ECO:0000313" key="2">
    <source>
        <dbReference type="EMBL" id="CAD9474806.1"/>
    </source>
</evidence>
<protein>
    <recommendedName>
        <fullName evidence="3">Sulfotransferase domain-containing protein</fullName>
    </recommendedName>
</protein>
<dbReference type="SUPFAM" id="SSF52540">
    <property type="entry name" value="P-loop containing nucleoside triphosphate hydrolases"/>
    <property type="match status" value="1"/>
</dbReference>
<reference evidence="2" key="1">
    <citation type="submission" date="2021-01" db="EMBL/GenBank/DDBJ databases">
        <authorList>
            <person name="Corre E."/>
            <person name="Pelletier E."/>
            <person name="Niang G."/>
            <person name="Scheremetjew M."/>
            <person name="Finn R."/>
            <person name="Kale V."/>
            <person name="Holt S."/>
            <person name="Cochrane G."/>
            <person name="Meng A."/>
            <person name="Brown T."/>
            <person name="Cohen L."/>
        </authorList>
    </citation>
    <scope>NUCLEOTIDE SEQUENCE</scope>
    <source>
        <strain evidence="2">CCMP2222</strain>
    </source>
</reference>
<feature type="signal peptide" evidence="1">
    <location>
        <begin position="1"/>
        <end position="33"/>
    </location>
</feature>
<dbReference type="InterPro" id="IPR040632">
    <property type="entry name" value="Sulfotransfer_4"/>
</dbReference>
<dbReference type="EMBL" id="HBGQ01065949">
    <property type="protein sequence ID" value="CAD9474806.1"/>
    <property type="molecule type" value="Transcribed_RNA"/>
</dbReference>
<dbReference type="InterPro" id="IPR027417">
    <property type="entry name" value="P-loop_NTPase"/>
</dbReference>
<keyword evidence="1" id="KW-0732">Signal</keyword>
<name>A0A7S2MC37_9DINO</name>
<accession>A0A7S2MC37</accession>
<dbReference type="AlphaFoldDB" id="A0A7S2MC37"/>
<dbReference type="Gene3D" id="3.40.50.300">
    <property type="entry name" value="P-loop containing nucleotide triphosphate hydrolases"/>
    <property type="match status" value="1"/>
</dbReference>
<dbReference type="PANTHER" id="PTHR36978:SF4">
    <property type="entry name" value="P-LOOP CONTAINING NUCLEOSIDE TRIPHOSPHATE HYDROLASE PROTEIN"/>
    <property type="match status" value="1"/>
</dbReference>
<feature type="chain" id="PRO_5030650024" description="Sulfotransferase domain-containing protein" evidence="1">
    <location>
        <begin position="34"/>
        <end position="264"/>
    </location>
</feature>